<reference evidence="3" key="1">
    <citation type="journal article" date="2019" name="Int. J. Syst. Evol. Microbiol.">
        <title>The Global Catalogue of Microorganisms (GCM) 10K type strain sequencing project: providing services to taxonomists for standard genome sequencing and annotation.</title>
        <authorList>
            <consortium name="The Broad Institute Genomics Platform"/>
            <consortium name="The Broad Institute Genome Sequencing Center for Infectious Disease"/>
            <person name="Wu L."/>
            <person name="Ma J."/>
        </authorList>
    </citation>
    <scope>NUCLEOTIDE SEQUENCE [LARGE SCALE GENOMIC DNA]</scope>
    <source>
        <strain evidence="3">CCUG 52468</strain>
    </source>
</reference>
<gene>
    <name evidence="2" type="ORF">ACFQ2C_16050</name>
</gene>
<sequence length="140" mass="15371">MRKIKFTLPTIGFIAIFFLTTSLFTACSKDENGNPNGHNVRYEVTGNITVPVTIQYTPTVDENGDFDDDYEVTTNLPWEKDVVIAYNASGAGCNVSADDASPGQKVTVKIFEEGKEVINHKGVVDADGNLQISLNHVFKR</sequence>
<feature type="signal peptide" evidence="1">
    <location>
        <begin position="1"/>
        <end position="25"/>
    </location>
</feature>
<name>A0ABW3RQM3_9SPHI</name>
<dbReference type="RefSeq" id="WP_380898231.1">
    <property type="nucleotide sequence ID" value="NZ_JBHTKY010000030.1"/>
</dbReference>
<dbReference type="InterPro" id="IPR038468">
    <property type="entry name" value="MmpS_C"/>
</dbReference>
<protein>
    <recommendedName>
        <fullName evidence="4">Lipoprotein</fullName>
    </recommendedName>
</protein>
<evidence type="ECO:0000313" key="3">
    <source>
        <dbReference type="Proteomes" id="UP001597205"/>
    </source>
</evidence>
<feature type="chain" id="PRO_5046872842" description="Lipoprotein" evidence="1">
    <location>
        <begin position="26"/>
        <end position="140"/>
    </location>
</feature>
<dbReference type="Gene3D" id="2.60.40.2880">
    <property type="entry name" value="MmpS1-5, C-terminal soluble domain"/>
    <property type="match status" value="1"/>
</dbReference>
<keyword evidence="1" id="KW-0732">Signal</keyword>
<dbReference type="Proteomes" id="UP001597205">
    <property type="component" value="Unassembled WGS sequence"/>
</dbReference>
<evidence type="ECO:0000256" key="1">
    <source>
        <dbReference type="SAM" id="SignalP"/>
    </source>
</evidence>
<keyword evidence="3" id="KW-1185">Reference proteome</keyword>
<proteinExistence type="predicted"/>
<organism evidence="2 3">
    <name type="scientific">Sphingobacterium daejeonense</name>
    <dbReference type="NCBI Taxonomy" id="371142"/>
    <lineage>
        <taxon>Bacteria</taxon>
        <taxon>Pseudomonadati</taxon>
        <taxon>Bacteroidota</taxon>
        <taxon>Sphingobacteriia</taxon>
        <taxon>Sphingobacteriales</taxon>
        <taxon>Sphingobacteriaceae</taxon>
        <taxon>Sphingobacterium</taxon>
    </lineage>
</organism>
<evidence type="ECO:0008006" key="4">
    <source>
        <dbReference type="Google" id="ProtNLM"/>
    </source>
</evidence>
<comment type="caution">
    <text evidence="2">The sequence shown here is derived from an EMBL/GenBank/DDBJ whole genome shotgun (WGS) entry which is preliminary data.</text>
</comment>
<evidence type="ECO:0000313" key="2">
    <source>
        <dbReference type="EMBL" id="MFD1167116.1"/>
    </source>
</evidence>
<dbReference type="EMBL" id="JBHTKY010000030">
    <property type="protein sequence ID" value="MFD1167116.1"/>
    <property type="molecule type" value="Genomic_DNA"/>
</dbReference>
<accession>A0ABW3RQM3</accession>
<dbReference type="PROSITE" id="PS51257">
    <property type="entry name" value="PROKAR_LIPOPROTEIN"/>
    <property type="match status" value="1"/>
</dbReference>